<dbReference type="InterPro" id="IPR050539">
    <property type="entry name" value="ThrE_Dicarb/AminoAcid_Exp"/>
</dbReference>
<dbReference type="STRING" id="1484053.SAMN05444274_104434"/>
<keyword evidence="2" id="KW-1003">Cell membrane</keyword>
<name>A0A1M5AR39_9BACT</name>
<evidence type="ECO:0000313" key="11">
    <source>
        <dbReference type="Proteomes" id="UP000184164"/>
    </source>
</evidence>
<sequence>MDYSVFFENWIWLGFASVGFAILFNVPVRTVWVIFLLGALGGTLKLITMQLGGGIIIGSFFGAMLVGFLSIYAAHFRHAPPFVFAIPSVIPMVPGAFAYRMMLGLIRLTNDSTPTVYTQLLDDTVRNGLKAFFVLMVLALGVSAPMLLTRRESAKQIRVPKKVGRLVKKVALKTHSAKN</sequence>
<dbReference type="AlphaFoldDB" id="A0A1M5AR39"/>
<dbReference type="InterPro" id="IPR024528">
    <property type="entry name" value="ThrE_2"/>
</dbReference>
<dbReference type="OrthoDB" id="9810047at2"/>
<evidence type="ECO:0000256" key="4">
    <source>
        <dbReference type="ARBA" id="ARBA00022692"/>
    </source>
</evidence>
<feature type="transmembrane region" description="Helical" evidence="8">
    <location>
        <begin position="55"/>
        <end position="75"/>
    </location>
</feature>
<accession>A0A1M5AR39</accession>
<dbReference type="RefSeq" id="WP_073001609.1">
    <property type="nucleotide sequence ID" value="NZ_FQUM01000004.1"/>
</dbReference>
<keyword evidence="11" id="KW-1185">Reference proteome</keyword>
<reference evidence="10 11" key="1">
    <citation type="submission" date="2016-11" db="EMBL/GenBank/DDBJ databases">
        <authorList>
            <person name="Jaros S."/>
            <person name="Januszkiewicz K."/>
            <person name="Wedrychowicz H."/>
        </authorList>
    </citation>
    <scope>NUCLEOTIDE SEQUENCE [LARGE SCALE GENOMIC DNA]</scope>
    <source>
        <strain evidence="10 11">DSM 26910</strain>
    </source>
</reference>
<dbReference type="Pfam" id="PF12821">
    <property type="entry name" value="ThrE_2"/>
    <property type="match status" value="1"/>
</dbReference>
<dbReference type="PANTHER" id="PTHR34390">
    <property type="entry name" value="UPF0442 PROTEIN YJJB-RELATED"/>
    <property type="match status" value="1"/>
</dbReference>
<keyword evidence="3" id="KW-0997">Cell inner membrane</keyword>
<evidence type="ECO:0000256" key="1">
    <source>
        <dbReference type="ARBA" id="ARBA00004651"/>
    </source>
</evidence>
<dbReference type="GO" id="GO:0005886">
    <property type="term" value="C:plasma membrane"/>
    <property type="evidence" value="ECO:0007669"/>
    <property type="project" value="UniProtKB-SubCell"/>
</dbReference>
<evidence type="ECO:0000259" key="9">
    <source>
        <dbReference type="Pfam" id="PF12821"/>
    </source>
</evidence>
<evidence type="ECO:0000256" key="8">
    <source>
        <dbReference type="SAM" id="Phobius"/>
    </source>
</evidence>
<dbReference type="GO" id="GO:0015744">
    <property type="term" value="P:succinate transport"/>
    <property type="evidence" value="ECO:0007669"/>
    <property type="project" value="TreeGrafter"/>
</dbReference>
<dbReference type="PANTHER" id="PTHR34390:SF1">
    <property type="entry name" value="SUCCINATE TRANSPORTER SUBUNIT YJJB-RELATED"/>
    <property type="match status" value="1"/>
</dbReference>
<comment type="similarity">
    <text evidence="7">Belongs to the ThrE exporter (TC 2.A.79) family.</text>
</comment>
<protein>
    <submittedName>
        <fullName evidence="10">Uncharacterized membrane protein YjjB, DUF3815 family</fullName>
    </submittedName>
</protein>
<evidence type="ECO:0000256" key="3">
    <source>
        <dbReference type="ARBA" id="ARBA00022519"/>
    </source>
</evidence>
<feature type="transmembrane region" description="Helical" evidence="8">
    <location>
        <begin position="82"/>
        <end position="108"/>
    </location>
</feature>
<feature type="transmembrane region" description="Helical" evidence="8">
    <location>
        <begin position="128"/>
        <end position="148"/>
    </location>
</feature>
<proteinExistence type="inferred from homology"/>
<evidence type="ECO:0000313" key="10">
    <source>
        <dbReference type="EMBL" id="SHF32709.1"/>
    </source>
</evidence>
<evidence type="ECO:0000256" key="5">
    <source>
        <dbReference type="ARBA" id="ARBA00022989"/>
    </source>
</evidence>
<keyword evidence="4 8" id="KW-0812">Transmembrane</keyword>
<keyword evidence="6 8" id="KW-0472">Membrane</keyword>
<organism evidence="10 11">
    <name type="scientific">Mariniphaga anaerophila</name>
    <dbReference type="NCBI Taxonomy" id="1484053"/>
    <lineage>
        <taxon>Bacteria</taxon>
        <taxon>Pseudomonadati</taxon>
        <taxon>Bacteroidota</taxon>
        <taxon>Bacteroidia</taxon>
        <taxon>Marinilabiliales</taxon>
        <taxon>Prolixibacteraceae</taxon>
        <taxon>Mariniphaga</taxon>
    </lineage>
</organism>
<gene>
    <name evidence="10" type="ORF">SAMN05444274_104434</name>
</gene>
<evidence type="ECO:0000256" key="6">
    <source>
        <dbReference type="ARBA" id="ARBA00023136"/>
    </source>
</evidence>
<dbReference type="EMBL" id="FQUM01000004">
    <property type="protein sequence ID" value="SHF32709.1"/>
    <property type="molecule type" value="Genomic_DNA"/>
</dbReference>
<keyword evidence="5 8" id="KW-1133">Transmembrane helix</keyword>
<feature type="transmembrane region" description="Helical" evidence="8">
    <location>
        <begin position="6"/>
        <end position="24"/>
    </location>
</feature>
<evidence type="ECO:0000256" key="7">
    <source>
        <dbReference type="ARBA" id="ARBA00034125"/>
    </source>
</evidence>
<dbReference type="Proteomes" id="UP000184164">
    <property type="component" value="Unassembled WGS sequence"/>
</dbReference>
<comment type="subcellular location">
    <subcellularLocation>
        <location evidence="1">Cell membrane</location>
        <topology evidence="1">Multi-pass membrane protein</topology>
    </subcellularLocation>
</comment>
<feature type="domain" description="Threonine/Serine exporter ThrE" evidence="9">
    <location>
        <begin position="12"/>
        <end position="146"/>
    </location>
</feature>
<evidence type="ECO:0000256" key="2">
    <source>
        <dbReference type="ARBA" id="ARBA00022475"/>
    </source>
</evidence>